<dbReference type="InterPro" id="IPR000653">
    <property type="entry name" value="DegT/StrS_aminotransferase"/>
</dbReference>
<evidence type="ECO:0000256" key="4">
    <source>
        <dbReference type="PIRSR" id="PIRSR000390-2"/>
    </source>
</evidence>
<dbReference type="Gene3D" id="3.90.1150.10">
    <property type="entry name" value="Aspartate Aminotransferase, domain 1"/>
    <property type="match status" value="1"/>
</dbReference>
<evidence type="ECO:0000313" key="6">
    <source>
        <dbReference type="EMBL" id="OIR25372.1"/>
    </source>
</evidence>
<feature type="modified residue" description="N6-(pyridoxal phosphate)lysine" evidence="4">
    <location>
        <position position="186"/>
    </location>
</feature>
<evidence type="ECO:0000256" key="2">
    <source>
        <dbReference type="ARBA" id="ARBA00037999"/>
    </source>
</evidence>
<name>A0A1J5TYU5_9GAMM</name>
<comment type="caution">
    <text evidence="6">The sequence shown here is derived from an EMBL/GenBank/DDBJ whole genome shotgun (WGS) entry which is preliminary data.</text>
</comment>
<evidence type="ECO:0000256" key="3">
    <source>
        <dbReference type="PIRSR" id="PIRSR000390-1"/>
    </source>
</evidence>
<dbReference type="GO" id="GO:0008483">
    <property type="term" value="F:transaminase activity"/>
    <property type="evidence" value="ECO:0007669"/>
    <property type="project" value="TreeGrafter"/>
</dbReference>
<feature type="active site" description="Proton acceptor" evidence="3">
    <location>
        <position position="186"/>
    </location>
</feature>
<dbReference type="GO" id="GO:0030170">
    <property type="term" value="F:pyridoxal phosphate binding"/>
    <property type="evidence" value="ECO:0007669"/>
    <property type="project" value="TreeGrafter"/>
</dbReference>
<dbReference type="Pfam" id="PF01041">
    <property type="entry name" value="DegT_DnrJ_EryC1"/>
    <property type="match status" value="1"/>
</dbReference>
<dbReference type="InterPro" id="IPR015424">
    <property type="entry name" value="PyrdxlP-dep_Trfase"/>
</dbReference>
<dbReference type="Proteomes" id="UP000182798">
    <property type="component" value="Unassembled WGS sequence"/>
</dbReference>
<dbReference type="PIRSF" id="PIRSF000390">
    <property type="entry name" value="PLP_StrS"/>
    <property type="match status" value="1"/>
</dbReference>
<evidence type="ECO:0000256" key="1">
    <source>
        <dbReference type="ARBA" id="ARBA00022898"/>
    </source>
</evidence>
<dbReference type="InterPro" id="IPR015422">
    <property type="entry name" value="PyrdxlP-dep_Trfase_small"/>
</dbReference>
<comment type="similarity">
    <text evidence="2 5">Belongs to the DegT/DnrJ/EryC1 family.</text>
</comment>
<dbReference type="PANTHER" id="PTHR30244:SF36">
    <property type="entry name" value="3-OXO-GLUCOSE-6-PHOSPHATE:GLUTAMATE AMINOTRANSFERASE"/>
    <property type="match status" value="1"/>
</dbReference>
<dbReference type="EMBL" id="MIQH01000342">
    <property type="protein sequence ID" value="OIR25372.1"/>
    <property type="molecule type" value="Genomic_DNA"/>
</dbReference>
<sequence length="368" mass="40586">MKSIPFFNYPDLFAQHSKELTDIFRTVSSRGAFIMQDDLIQFENKLAKYTGIKYALGVANATDAMQLLLKAGGIGVGDEVIFCSHTMVATASAIKFTGARPVPVEAGADHLMDITSIEAAITPKTKAIMPTQLNGRVANMDAILKIANQHNLQVYEDSAQALGAKHKGKSAGSFGLGGCISFYPAKVLGCFGDGGAVLTNDKDIYNKIKLMRDHGRGEDGNVSVWGYNSRLDNLQAAILNYFFDDYEVIIQRRRTIANLYSESLRNLVSVVLPPSIGNNPDCFDIFQNYEIEALKRNELKEYLSSKGVGTLIQWGGQAVHEFRDLGFTQSLPFTENIMRTSLLLPLNMSITDDEVDYVCQCIKGFYND</sequence>
<organism evidence="6 7">
    <name type="scientific">Bathymodiolus thermophilus thioautotrophic gill symbiont</name>
    <dbReference type="NCBI Taxonomy" id="2360"/>
    <lineage>
        <taxon>Bacteria</taxon>
        <taxon>Pseudomonadati</taxon>
        <taxon>Pseudomonadota</taxon>
        <taxon>Gammaproteobacteria</taxon>
        <taxon>sulfur-oxidizing symbionts</taxon>
    </lineage>
</organism>
<dbReference type="OrthoDB" id="9804264at2"/>
<protein>
    <submittedName>
        <fullName evidence="6">Cell wall biogenesis protein</fullName>
    </submittedName>
</protein>
<accession>A0A1J5TYU5</accession>
<dbReference type="Gene3D" id="3.40.640.10">
    <property type="entry name" value="Type I PLP-dependent aspartate aminotransferase-like (Major domain)"/>
    <property type="match status" value="1"/>
</dbReference>
<dbReference type="RefSeq" id="WP_071563571.1">
    <property type="nucleotide sequence ID" value="NZ_MIQH01000342.1"/>
</dbReference>
<keyword evidence="1 4" id="KW-0663">Pyridoxal phosphate</keyword>
<dbReference type="SUPFAM" id="SSF53383">
    <property type="entry name" value="PLP-dependent transferases"/>
    <property type="match status" value="1"/>
</dbReference>
<dbReference type="PANTHER" id="PTHR30244">
    <property type="entry name" value="TRANSAMINASE"/>
    <property type="match status" value="1"/>
</dbReference>
<gene>
    <name evidence="6" type="ORF">BGC33_06275</name>
</gene>
<proteinExistence type="inferred from homology"/>
<evidence type="ECO:0000313" key="7">
    <source>
        <dbReference type="Proteomes" id="UP000182798"/>
    </source>
</evidence>
<reference evidence="7" key="1">
    <citation type="submission" date="2016-09" db="EMBL/GenBank/DDBJ databases">
        <title>Genome Sequence of Bathymodiolus thermophilus sulfur-oxidizing gill endosymbiont.</title>
        <authorList>
            <person name="Ponnudurai R."/>
            <person name="Kleiner M."/>
            <person name="Sayavedra L."/>
            <person name="Thuermer A."/>
            <person name="Felbeck H."/>
            <person name="Schlueter R."/>
            <person name="Schweder T."/>
            <person name="Markert S."/>
        </authorList>
    </citation>
    <scope>NUCLEOTIDE SEQUENCE [LARGE SCALE GENOMIC DNA]</scope>
    <source>
        <strain evidence="7">BAT/CrabSpa'14</strain>
    </source>
</reference>
<dbReference type="GO" id="GO:0000271">
    <property type="term" value="P:polysaccharide biosynthetic process"/>
    <property type="evidence" value="ECO:0007669"/>
    <property type="project" value="TreeGrafter"/>
</dbReference>
<dbReference type="CDD" id="cd00616">
    <property type="entry name" value="AHBA_syn"/>
    <property type="match status" value="1"/>
</dbReference>
<dbReference type="AlphaFoldDB" id="A0A1J5TYU5"/>
<dbReference type="InterPro" id="IPR015421">
    <property type="entry name" value="PyrdxlP-dep_Trfase_major"/>
</dbReference>
<evidence type="ECO:0000256" key="5">
    <source>
        <dbReference type="RuleBase" id="RU004508"/>
    </source>
</evidence>